<keyword evidence="3" id="KW-0378">Hydrolase</keyword>
<keyword evidence="4" id="KW-0862">Zinc</keyword>
<dbReference type="GO" id="GO:0016787">
    <property type="term" value="F:hydrolase activity"/>
    <property type="evidence" value="ECO:0007669"/>
    <property type="project" value="UniProtKB-KW"/>
</dbReference>
<evidence type="ECO:0000256" key="4">
    <source>
        <dbReference type="ARBA" id="ARBA00022833"/>
    </source>
</evidence>
<dbReference type="PATRIC" id="fig|1526658.3.peg.2146"/>
<proteinExistence type="inferred from homology"/>
<comment type="caution">
    <text evidence="7">The sequence shown here is derived from an EMBL/GenBank/DDBJ whole genome shotgun (WGS) entry which is preliminary data.</text>
</comment>
<dbReference type="AlphaFoldDB" id="A0A0N0MBZ4"/>
<keyword evidence="5" id="KW-0732">Signal</keyword>
<dbReference type="SMART" id="SM00849">
    <property type="entry name" value="Lactamase_B"/>
    <property type="match status" value="1"/>
</dbReference>
<dbReference type="CDD" id="cd07720">
    <property type="entry name" value="OPHC2-like_MBL-fold"/>
    <property type="match status" value="1"/>
</dbReference>
<dbReference type="PANTHER" id="PTHR42978:SF6">
    <property type="entry name" value="QUORUM-QUENCHING LACTONASE YTNP-RELATED"/>
    <property type="match status" value="1"/>
</dbReference>
<dbReference type="InterPro" id="IPR051013">
    <property type="entry name" value="MBL_superfamily_lactonases"/>
</dbReference>
<protein>
    <recommendedName>
        <fullName evidence="6">Metallo-beta-lactamase domain-containing protein</fullName>
    </recommendedName>
</protein>
<feature type="domain" description="Metallo-beta-lactamase" evidence="6">
    <location>
        <begin position="77"/>
        <end position="281"/>
    </location>
</feature>
<dbReference type="Pfam" id="PF00753">
    <property type="entry name" value="Lactamase_B"/>
    <property type="match status" value="1"/>
</dbReference>
<dbReference type="PANTHER" id="PTHR42978">
    <property type="entry name" value="QUORUM-QUENCHING LACTONASE YTNP-RELATED-RELATED"/>
    <property type="match status" value="1"/>
</dbReference>
<sequence>MFDRRRVLAAGAALLLPSAYMPASAQVVARTGVGSGNAGVTVLSDGGFEMPAGMLARDVEAETIRSVARVSGPSTTVLNVTCLRRGDQTIVFDCGSGANFLPGTGKLATSLETAGIAPDSVTHVLFTHLHPDHLWGALDDFDTPLFPNARWLADAAEVAYWTSPKVYEGLPEDRHAFAAGAQRVLKELGGRLETRQAGQDWAPGITAFGTPGHTPGHVSFGFTDAEGPVFVVGDALTHPVISFAHPDWRPASDHEPDRAVATRHALLERAVAEKARIIGYHLPGAIGRVEKQGAAYRFVQPA</sequence>
<evidence type="ECO:0000256" key="3">
    <source>
        <dbReference type="ARBA" id="ARBA00022801"/>
    </source>
</evidence>
<dbReference type="Proteomes" id="UP000037822">
    <property type="component" value="Unassembled WGS sequence"/>
</dbReference>
<organism evidence="7 8">
    <name type="scientific">Bosea vaviloviae</name>
    <dbReference type="NCBI Taxonomy" id="1526658"/>
    <lineage>
        <taxon>Bacteria</taxon>
        <taxon>Pseudomonadati</taxon>
        <taxon>Pseudomonadota</taxon>
        <taxon>Alphaproteobacteria</taxon>
        <taxon>Hyphomicrobiales</taxon>
        <taxon>Boseaceae</taxon>
        <taxon>Bosea</taxon>
    </lineage>
</organism>
<dbReference type="Gene3D" id="3.60.15.10">
    <property type="entry name" value="Ribonuclease Z/Hydroxyacylglutathione hydrolase-like"/>
    <property type="match status" value="1"/>
</dbReference>
<evidence type="ECO:0000259" key="6">
    <source>
        <dbReference type="SMART" id="SM00849"/>
    </source>
</evidence>
<evidence type="ECO:0000256" key="1">
    <source>
        <dbReference type="ARBA" id="ARBA00007749"/>
    </source>
</evidence>
<evidence type="ECO:0000256" key="5">
    <source>
        <dbReference type="SAM" id="SignalP"/>
    </source>
</evidence>
<dbReference type="OrthoDB" id="9803916at2"/>
<feature type="chain" id="PRO_5005855549" description="Metallo-beta-lactamase domain-containing protein" evidence="5">
    <location>
        <begin position="26"/>
        <end position="302"/>
    </location>
</feature>
<evidence type="ECO:0000256" key="2">
    <source>
        <dbReference type="ARBA" id="ARBA00022723"/>
    </source>
</evidence>
<gene>
    <name evidence="7" type="ORF">AE618_07365</name>
</gene>
<evidence type="ECO:0000313" key="7">
    <source>
        <dbReference type="EMBL" id="KPH81562.1"/>
    </source>
</evidence>
<dbReference type="InterPro" id="IPR001279">
    <property type="entry name" value="Metallo-B-lactamas"/>
</dbReference>
<dbReference type="InterPro" id="IPR036866">
    <property type="entry name" value="RibonucZ/Hydroxyglut_hydro"/>
</dbReference>
<comment type="similarity">
    <text evidence="1">Belongs to the metallo-beta-lactamase superfamily.</text>
</comment>
<name>A0A0N0MBZ4_9HYPH</name>
<evidence type="ECO:0000313" key="8">
    <source>
        <dbReference type="Proteomes" id="UP000037822"/>
    </source>
</evidence>
<dbReference type="GO" id="GO:0046872">
    <property type="term" value="F:metal ion binding"/>
    <property type="evidence" value="ECO:0007669"/>
    <property type="project" value="UniProtKB-KW"/>
</dbReference>
<keyword evidence="8" id="KW-1185">Reference proteome</keyword>
<keyword evidence="2" id="KW-0479">Metal-binding</keyword>
<reference evidence="7 8" key="1">
    <citation type="submission" date="2015-07" db="EMBL/GenBank/DDBJ databases">
        <title>Whole genome sequencing of Bosea vaviloviae isolated from cave pool.</title>
        <authorList>
            <person name="Tan N.E.H."/>
            <person name="Lee Y.P."/>
            <person name="Gan H.M."/>
            <person name="Barton H."/>
            <person name="Savka M.A."/>
        </authorList>
    </citation>
    <scope>NUCLEOTIDE SEQUENCE [LARGE SCALE GENOMIC DNA]</scope>
    <source>
        <strain evidence="7 8">SD260</strain>
    </source>
</reference>
<feature type="signal peptide" evidence="5">
    <location>
        <begin position="1"/>
        <end position="25"/>
    </location>
</feature>
<dbReference type="EMBL" id="LGSZ01000028">
    <property type="protein sequence ID" value="KPH81562.1"/>
    <property type="molecule type" value="Genomic_DNA"/>
</dbReference>
<accession>A0A0N0MBZ4</accession>
<dbReference type="SUPFAM" id="SSF56281">
    <property type="entry name" value="Metallo-hydrolase/oxidoreductase"/>
    <property type="match status" value="1"/>
</dbReference>